<dbReference type="InterPro" id="IPR051463">
    <property type="entry name" value="Peptidase_U62_metallo"/>
</dbReference>
<dbReference type="InterPro" id="IPR002510">
    <property type="entry name" value="Metalloprtase-TldD/E_N"/>
</dbReference>
<dbReference type="Proteomes" id="UP000059419">
    <property type="component" value="Chromosome 1"/>
</dbReference>
<dbReference type="GO" id="GO:0005829">
    <property type="term" value="C:cytosol"/>
    <property type="evidence" value="ECO:0007669"/>
    <property type="project" value="TreeGrafter"/>
</dbReference>
<evidence type="ECO:0000256" key="6">
    <source>
        <dbReference type="ARBA" id="ARBA00025682"/>
    </source>
</evidence>
<dbReference type="NCBIfam" id="NF008006">
    <property type="entry name" value="PRK10735.1"/>
    <property type="match status" value="1"/>
</dbReference>
<dbReference type="PANTHER" id="PTHR30624">
    <property type="entry name" value="UNCHARACTERIZED PROTEIN TLDD AND PMBA"/>
    <property type="match status" value="1"/>
</dbReference>
<keyword evidence="5" id="KW-0482">Metalloprotease</keyword>
<dbReference type="EMBL" id="LN907827">
    <property type="protein sequence ID" value="CUU22669.1"/>
    <property type="molecule type" value="Genomic_DNA"/>
</dbReference>
<evidence type="ECO:0000259" key="9">
    <source>
        <dbReference type="Pfam" id="PF19290"/>
    </source>
</evidence>
<dbReference type="OrthoDB" id="9803213at2"/>
<reference evidence="11" key="1">
    <citation type="submission" date="2015-11" db="EMBL/GenBank/DDBJ databases">
        <authorList>
            <person name="Blom J."/>
        </authorList>
    </citation>
    <scope>NUCLEOTIDE SEQUENCE [LARGE SCALE GENOMIC DNA]</scope>
</reference>
<dbReference type="InterPro" id="IPR045569">
    <property type="entry name" value="Metalloprtase-TldD/E_C"/>
</dbReference>
<dbReference type="Pfam" id="PF19290">
    <property type="entry name" value="PmbA_TldD_2nd"/>
    <property type="match status" value="1"/>
</dbReference>
<dbReference type="PANTHER" id="PTHR30624:SF4">
    <property type="entry name" value="METALLOPROTEASE TLDD"/>
    <property type="match status" value="1"/>
</dbReference>
<keyword evidence="3" id="KW-0645">Protease</keyword>
<dbReference type="AlphaFoldDB" id="A0A0U5E6I3"/>
<evidence type="ECO:0000256" key="5">
    <source>
        <dbReference type="ARBA" id="ARBA00023049"/>
    </source>
</evidence>
<dbReference type="Pfam" id="PF19289">
    <property type="entry name" value="PmbA_TldD_3rd"/>
    <property type="match status" value="1"/>
</dbReference>
<sequence>MSLNLVSEQLLTANNINQQDLYALLGQLSERRLDYADLYFQSSYHESWVLEDRIIKDGSYHIDQGVGVRAVSGEKTGFAYADQITLNALTLSAEAARSIVREQGNGKAHTLSAVNHRALYPTRDPLSSLTREEKIDLLHRVDRAARAADKRVQEVSASLSGVYELVLVAATDGTLATDVRPLVRLSVSVQVEDDGKRERGSSGGGGRSGYEFFLADENGEVRAEAWAREAVRMALVNLSAVAAPAGSIPVVLGAGWPGVLLHEAVGHGLEGDFNRRGTSMFSGQMGKLVASELCTVVDDGTIDGLRGSLAIDDEGVPGQYNVLIENGILKGYMQDKLNARLMGVPPTGNGRRESYAHLPMPRMTNTYMLAGQSTPQEIIESVEFGLYAPNFGGGQVDITSGKFVFSTSEAYLIENGKVTKPVKGATLIGSGIEAMQQISMVGNDLALDKGVGVCGKEGQSLPVGVGQPTLKLDKLTVGGTA</sequence>
<name>A0A0U5E6I3_9GAMM</name>
<comment type="similarity">
    <text evidence="2">Belongs to the peptidase U62 family.</text>
</comment>
<evidence type="ECO:0000256" key="4">
    <source>
        <dbReference type="ARBA" id="ARBA00022801"/>
    </source>
</evidence>
<dbReference type="PATRIC" id="fig|1619313.3.peg.448"/>
<dbReference type="PIRSF" id="PIRSF004919">
    <property type="entry name" value="TldD"/>
    <property type="match status" value="1"/>
</dbReference>
<dbReference type="Gene3D" id="3.30.2290.10">
    <property type="entry name" value="PmbA/TldD superfamily"/>
    <property type="match status" value="1"/>
</dbReference>
<feature type="domain" description="Metalloprotease TldD/E N-terminal" evidence="7">
    <location>
        <begin position="36"/>
        <end position="99"/>
    </location>
</feature>
<dbReference type="SUPFAM" id="SSF111283">
    <property type="entry name" value="Putative modulator of DNA gyrase, PmbA/TldD"/>
    <property type="match status" value="1"/>
</dbReference>
<gene>
    <name evidence="10" type="primary">tldD</name>
    <name evidence="10" type="ORF">EM595_0432</name>
</gene>
<dbReference type="RefSeq" id="WP_067427442.1">
    <property type="nucleotide sequence ID" value="NZ_CP072598.1"/>
</dbReference>
<dbReference type="InterPro" id="IPR036059">
    <property type="entry name" value="TldD/PmbA_sf"/>
</dbReference>
<protein>
    <submittedName>
        <fullName evidence="10">Protein tldD</fullName>
    </submittedName>
</protein>
<evidence type="ECO:0000259" key="8">
    <source>
        <dbReference type="Pfam" id="PF19289"/>
    </source>
</evidence>
<feature type="domain" description="Metalloprotease TldD/E central" evidence="9">
    <location>
        <begin position="125"/>
        <end position="238"/>
    </location>
</feature>
<evidence type="ECO:0000256" key="3">
    <source>
        <dbReference type="ARBA" id="ARBA00022670"/>
    </source>
</evidence>
<accession>A0A0U5E6I3</accession>
<keyword evidence="4" id="KW-0378">Hydrolase</keyword>
<dbReference type="GeneID" id="84614569"/>
<dbReference type="GO" id="GO:0008237">
    <property type="term" value="F:metallopeptidase activity"/>
    <property type="evidence" value="ECO:0007669"/>
    <property type="project" value="UniProtKB-KW"/>
</dbReference>
<evidence type="ECO:0000256" key="1">
    <source>
        <dbReference type="ARBA" id="ARBA00002796"/>
    </source>
</evidence>
<dbReference type="KEGG" id="ege:EM595_0432"/>
<comment type="function">
    <text evidence="6">Metalloprotease involved in CcdA degradation. Suppresses the inhibitory activity of the carbon storage regulator (CsrA).</text>
</comment>
<dbReference type="InterPro" id="IPR045570">
    <property type="entry name" value="Metalloprtase-TldD/E_cen_dom"/>
</dbReference>
<dbReference type="GO" id="GO:0006508">
    <property type="term" value="P:proteolysis"/>
    <property type="evidence" value="ECO:0007669"/>
    <property type="project" value="UniProtKB-KW"/>
</dbReference>
<evidence type="ECO:0000313" key="11">
    <source>
        <dbReference type="Proteomes" id="UP000059419"/>
    </source>
</evidence>
<organism evidence="10 11">
    <name type="scientific">Duffyella gerundensis</name>
    <dbReference type="NCBI Taxonomy" id="1619313"/>
    <lineage>
        <taxon>Bacteria</taxon>
        <taxon>Pseudomonadati</taxon>
        <taxon>Pseudomonadota</taxon>
        <taxon>Gammaproteobacteria</taxon>
        <taxon>Enterobacterales</taxon>
        <taxon>Erwiniaceae</taxon>
        <taxon>Duffyella</taxon>
    </lineage>
</organism>
<proteinExistence type="inferred from homology"/>
<dbReference type="InterPro" id="IPR035068">
    <property type="entry name" value="TldD/PmbA_N"/>
</dbReference>
<feature type="domain" description="Metalloprotease TldD/E C-terminal" evidence="8">
    <location>
        <begin position="246"/>
        <end position="479"/>
    </location>
</feature>
<evidence type="ECO:0000313" key="10">
    <source>
        <dbReference type="EMBL" id="CUU22669.1"/>
    </source>
</evidence>
<dbReference type="STRING" id="1619313.EM595_0432"/>
<evidence type="ECO:0000256" key="2">
    <source>
        <dbReference type="ARBA" id="ARBA00005836"/>
    </source>
</evidence>
<keyword evidence="11" id="KW-1185">Reference proteome</keyword>
<dbReference type="FunFam" id="3.30.2290.10:FF:000001">
    <property type="entry name" value="Metalloprotease TldD homolog"/>
    <property type="match status" value="1"/>
</dbReference>
<comment type="function">
    <text evidence="1">Probable metalloprotease.</text>
</comment>
<dbReference type="Pfam" id="PF01523">
    <property type="entry name" value="PmbA_TldD_1st"/>
    <property type="match status" value="1"/>
</dbReference>
<dbReference type="InterPro" id="IPR025502">
    <property type="entry name" value="TldD"/>
</dbReference>
<evidence type="ECO:0000259" key="7">
    <source>
        <dbReference type="Pfam" id="PF01523"/>
    </source>
</evidence>